<dbReference type="InterPro" id="IPR016039">
    <property type="entry name" value="Thiolase-like"/>
</dbReference>
<dbReference type="Pfam" id="PF00195">
    <property type="entry name" value="Chal_sti_synt_N"/>
    <property type="match status" value="1"/>
</dbReference>
<dbReference type="InterPro" id="IPR012328">
    <property type="entry name" value="Chalcone/stilbene_synt_C"/>
</dbReference>
<comment type="caution">
    <text evidence="7">The sequence shown here is derived from an EMBL/GenBank/DDBJ whole genome shotgun (WGS) entry which is preliminary data.</text>
</comment>
<dbReference type="InterPro" id="IPR018088">
    <property type="entry name" value="Chalcone/stilbene_synthase_AS"/>
</dbReference>
<feature type="region of interest" description="Disordered" evidence="3">
    <location>
        <begin position="454"/>
        <end position="477"/>
    </location>
</feature>
<evidence type="ECO:0000313" key="8">
    <source>
        <dbReference type="Proteomes" id="UP000813462"/>
    </source>
</evidence>
<feature type="domain" description="Amidase" evidence="5">
    <location>
        <begin position="432"/>
        <end position="538"/>
    </location>
</feature>
<evidence type="ECO:0000259" key="4">
    <source>
        <dbReference type="Pfam" id="PF00195"/>
    </source>
</evidence>
<dbReference type="InterPro" id="IPR011141">
    <property type="entry name" value="Polyketide_synthase_type-III"/>
</dbReference>
<dbReference type="Pfam" id="PF01425">
    <property type="entry name" value="Amidase"/>
    <property type="match status" value="1"/>
</dbReference>
<dbReference type="SUPFAM" id="SSF75304">
    <property type="entry name" value="Amidase signature (AS) enzymes"/>
    <property type="match status" value="1"/>
</dbReference>
<dbReference type="InterPro" id="IPR001099">
    <property type="entry name" value="Chalcone/stilbene_synt_N"/>
</dbReference>
<dbReference type="Gene3D" id="3.90.1300.10">
    <property type="entry name" value="Amidase signature (AS) domain"/>
    <property type="match status" value="1"/>
</dbReference>
<dbReference type="FunFam" id="3.40.47.10:FF:000014">
    <property type="entry name" value="Chalcone synthase 1"/>
    <property type="match status" value="1"/>
</dbReference>
<dbReference type="InterPro" id="IPR036928">
    <property type="entry name" value="AS_sf"/>
</dbReference>
<dbReference type="PANTHER" id="PTHR11877">
    <property type="entry name" value="HYDROXYMETHYLGLUTARYL-COA SYNTHASE"/>
    <property type="match status" value="1"/>
</dbReference>
<dbReference type="AlphaFoldDB" id="A0A978UUB1"/>
<accession>A0A978UUB1</accession>
<dbReference type="InterPro" id="IPR023631">
    <property type="entry name" value="Amidase_dom"/>
</dbReference>
<proteinExistence type="inferred from homology"/>
<dbReference type="GO" id="GO:0016747">
    <property type="term" value="F:acyltransferase activity, transferring groups other than amino-acyl groups"/>
    <property type="evidence" value="ECO:0007669"/>
    <property type="project" value="InterPro"/>
</dbReference>
<evidence type="ECO:0000256" key="2">
    <source>
        <dbReference type="RuleBase" id="RU003633"/>
    </source>
</evidence>
<dbReference type="Pfam" id="PF02797">
    <property type="entry name" value="Chal_sti_synt_C"/>
    <property type="match status" value="1"/>
</dbReference>
<dbReference type="PROSITE" id="PS00441">
    <property type="entry name" value="CHALCONE_SYNTH"/>
    <property type="match status" value="1"/>
</dbReference>
<feature type="compositionally biased region" description="Basic and acidic residues" evidence="3">
    <location>
        <begin position="455"/>
        <end position="471"/>
    </location>
</feature>
<evidence type="ECO:0008006" key="9">
    <source>
        <dbReference type="Google" id="ProtNLM"/>
    </source>
</evidence>
<sequence>MVTVDEIRKAQRADGPATVMAIGTATPPQCYAQNTYPDYYFRITNSEHKTELKQKFKSMCANSTIKKRYMHLTEEILKENPNMCEHLAPSLDARQDMVIVEVPKLGKEAAIKAIKEWGQPKSKITHLIFCTISGVDMPGADYQLTTLLGLRPSVKRIMMYQHGCFAGATVLRLAKDLAENNKGARVLVVCSEITAITFRGPSETHFGSLIGEVLFGDGAAALIVGSDLVPGVEKPIFELVSVAQTILPGSEGSIEGHLGEAGLVLHLLKNVAELISHNIEDSLVEAFKPLGISDWNSIFWIAHPGGPTILDQVELKLGLKPVKLWAARHVLSEYGNMSSAGVLFILDEMRKKALENGLKTTGDGLDWGVLFGFGPGLTVETQPLISPLILIVLSETFLTKITATSSDFNIIEAIVANIQHAFTHDKLTSRQLVDFYLDRVKTFNPLLQSLLEANPDARDQADEDDKQREVPFRGGRSVGQVHDFPMLLKDNIATNDKLNTTARSYALLGSKVPRDAGMVKRLRTAGVVIFGKASLTEW</sequence>
<dbReference type="FunFam" id="3.40.47.10:FF:000025">
    <property type="entry name" value="Chalcone synthase 2"/>
    <property type="match status" value="1"/>
</dbReference>
<reference evidence="7" key="1">
    <citation type="journal article" date="2021" name="Front. Plant Sci.">
        <title>Chromosome-Scale Genome Assembly for Chinese Sour Jujube and Insights Into Its Genome Evolution and Domestication Signature.</title>
        <authorList>
            <person name="Shen L.-Y."/>
            <person name="Luo H."/>
            <person name="Wang X.-L."/>
            <person name="Wang X.-M."/>
            <person name="Qiu X.-J."/>
            <person name="Liu H."/>
            <person name="Zhou S.-S."/>
            <person name="Jia K.-H."/>
            <person name="Nie S."/>
            <person name="Bao Y.-T."/>
            <person name="Zhang R.-G."/>
            <person name="Yun Q.-Z."/>
            <person name="Chai Y.-H."/>
            <person name="Lu J.-Y."/>
            <person name="Li Y."/>
            <person name="Zhao S.-W."/>
            <person name="Mao J.-F."/>
            <person name="Jia S.-G."/>
            <person name="Mao Y.-M."/>
        </authorList>
    </citation>
    <scope>NUCLEOTIDE SEQUENCE</scope>
    <source>
        <strain evidence="7">AT0</strain>
        <tissue evidence="7">Leaf</tissue>
    </source>
</reference>
<organism evidence="7 8">
    <name type="scientific">Ziziphus jujuba var. spinosa</name>
    <dbReference type="NCBI Taxonomy" id="714518"/>
    <lineage>
        <taxon>Eukaryota</taxon>
        <taxon>Viridiplantae</taxon>
        <taxon>Streptophyta</taxon>
        <taxon>Embryophyta</taxon>
        <taxon>Tracheophyta</taxon>
        <taxon>Spermatophyta</taxon>
        <taxon>Magnoliopsida</taxon>
        <taxon>eudicotyledons</taxon>
        <taxon>Gunneridae</taxon>
        <taxon>Pentapetalae</taxon>
        <taxon>rosids</taxon>
        <taxon>fabids</taxon>
        <taxon>Rosales</taxon>
        <taxon>Rhamnaceae</taxon>
        <taxon>Paliureae</taxon>
        <taxon>Ziziphus</taxon>
    </lineage>
</organism>
<feature type="domain" description="Chalcone/stilbene synthase N-terminal" evidence="4">
    <location>
        <begin position="5"/>
        <end position="227"/>
    </location>
</feature>
<gene>
    <name evidence="7" type="ORF">FEM48_Zijuj09G0174000</name>
</gene>
<dbReference type="Proteomes" id="UP000813462">
    <property type="component" value="Unassembled WGS sequence"/>
</dbReference>
<feature type="domain" description="Chalcone/stilbene synthase C-terminal" evidence="6">
    <location>
        <begin position="238"/>
        <end position="382"/>
    </location>
</feature>
<dbReference type="PANTHER" id="PTHR11877:SF80">
    <property type="entry name" value="CHALCONE SYNTHASE 1"/>
    <property type="match status" value="1"/>
</dbReference>
<evidence type="ECO:0000259" key="6">
    <source>
        <dbReference type="Pfam" id="PF02797"/>
    </source>
</evidence>
<dbReference type="CDD" id="cd00831">
    <property type="entry name" value="CHS_like"/>
    <property type="match status" value="1"/>
</dbReference>
<evidence type="ECO:0000256" key="1">
    <source>
        <dbReference type="ARBA" id="ARBA00005531"/>
    </source>
</evidence>
<evidence type="ECO:0000313" key="7">
    <source>
        <dbReference type="EMBL" id="KAH7518461.1"/>
    </source>
</evidence>
<comment type="similarity">
    <text evidence="1 2">Belongs to the thiolase-like superfamily. Chalcone/stilbene synthases family.</text>
</comment>
<dbReference type="EMBL" id="JAEACU010000009">
    <property type="protein sequence ID" value="KAH7518461.1"/>
    <property type="molecule type" value="Genomic_DNA"/>
</dbReference>
<dbReference type="SUPFAM" id="SSF53901">
    <property type="entry name" value="Thiolase-like"/>
    <property type="match status" value="2"/>
</dbReference>
<dbReference type="GO" id="GO:0030639">
    <property type="term" value="P:polyketide biosynthetic process"/>
    <property type="evidence" value="ECO:0007669"/>
    <property type="project" value="TreeGrafter"/>
</dbReference>
<keyword evidence="2" id="KW-0012">Acyltransferase</keyword>
<evidence type="ECO:0000256" key="3">
    <source>
        <dbReference type="SAM" id="MobiDB-lite"/>
    </source>
</evidence>
<evidence type="ECO:0000259" key="5">
    <source>
        <dbReference type="Pfam" id="PF01425"/>
    </source>
</evidence>
<name>A0A978UUB1_ZIZJJ</name>
<keyword evidence="2" id="KW-0808">Transferase</keyword>
<protein>
    <recommendedName>
        <fullName evidence="9">Chalcone synthase</fullName>
    </recommendedName>
</protein>
<dbReference type="Gene3D" id="3.40.47.10">
    <property type="match status" value="2"/>
</dbReference>